<dbReference type="PANTHER" id="PTHR11844">
    <property type="entry name" value="METALLOPROTEASE INHIBITOR"/>
    <property type="match status" value="1"/>
</dbReference>
<name>A0A016VIT4_9BILA</name>
<sequence>MQMMLFMTVFFACTVVAHGCSCLEAPLEEMYCRSEYVTRVIVKGEDRSREAGPIGFIVYNVEHMKIYKKPGNVQELSTNVTTRGPQSYCGAPLEVGYDFLIGGSLSWNGMLDHSLCDLREHWDLLSPDEKDRLMCKAFKCGTEACS</sequence>
<dbReference type="AlphaFoldDB" id="A0A016VIT4"/>
<dbReference type="GO" id="GO:0031012">
    <property type="term" value="C:extracellular matrix"/>
    <property type="evidence" value="ECO:0007669"/>
    <property type="project" value="TreeGrafter"/>
</dbReference>
<keyword evidence="2" id="KW-0964">Secreted</keyword>
<accession>A0A016VIT4</accession>
<dbReference type="PROSITE" id="PS50189">
    <property type="entry name" value="NTR"/>
    <property type="match status" value="1"/>
</dbReference>
<dbReference type="Proteomes" id="UP000024635">
    <property type="component" value="Unassembled WGS sequence"/>
</dbReference>
<dbReference type="Pfam" id="PF00965">
    <property type="entry name" value="TIMP"/>
    <property type="match status" value="1"/>
</dbReference>
<reference evidence="7" key="1">
    <citation type="journal article" date="2015" name="Nat. Genet.">
        <title>The genome and transcriptome of the zoonotic hookworm Ancylostoma ceylanicum identify infection-specific gene families.</title>
        <authorList>
            <person name="Schwarz E.M."/>
            <person name="Hu Y."/>
            <person name="Antoshechkin I."/>
            <person name="Miller M.M."/>
            <person name="Sternberg P.W."/>
            <person name="Aroian R.V."/>
        </authorList>
    </citation>
    <scope>NUCLEOTIDE SEQUENCE</scope>
    <source>
        <strain evidence="7">HY135</strain>
    </source>
</reference>
<keyword evidence="4" id="KW-0479">Metal-binding</keyword>
<feature type="disulfide bond" evidence="5">
    <location>
        <begin position="20"/>
        <end position="89"/>
    </location>
</feature>
<protein>
    <submittedName>
        <fullName evidence="6">Uncharacterized protein</fullName>
    </submittedName>
</protein>
<dbReference type="GO" id="GO:0002020">
    <property type="term" value="F:protease binding"/>
    <property type="evidence" value="ECO:0007669"/>
    <property type="project" value="TreeGrafter"/>
</dbReference>
<dbReference type="SUPFAM" id="SSF50242">
    <property type="entry name" value="TIMP-like"/>
    <property type="match status" value="1"/>
</dbReference>
<feature type="disulfide bond" evidence="5">
    <location>
        <begin position="22"/>
        <end position="116"/>
    </location>
</feature>
<comment type="subcellular location">
    <subcellularLocation>
        <location evidence="1">Secreted</location>
    </subcellularLocation>
</comment>
<dbReference type="GO" id="GO:0051045">
    <property type="term" value="P:negative regulation of membrane protein ectodomain proteolysis"/>
    <property type="evidence" value="ECO:0007669"/>
    <property type="project" value="TreeGrafter"/>
</dbReference>
<feature type="binding site" evidence="4">
    <location>
        <position position="20"/>
    </location>
    <ligand>
        <name>Zn(2+)</name>
        <dbReference type="ChEBI" id="CHEBI:29105"/>
        <note>ligand shared with metalloproteinase partner</note>
    </ligand>
</feature>
<evidence type="ECO:0000256" key="3">
    <source>
        <dbReference type="ARBA" id="ARBA00023157"/>
    </source>
</evidence>
<evidence type="ECO:0000256" key="2">
    <source>
        <dbReference type="ARBA" id="ARBA00022525"/>
    </source>
</evidence>
<evidence type="ECO:0000256" key="5">
    <source>
        <dbReference type="PIRSR" id="PIRSR601820-3"/>
    </source>
</evidence>
<comment type="caution">
    <text evidence="6">The sequence shown here is derived from an EMBL/GenBank/DDBJ whole genome shotgun (WGS) entry which is preliminary data.</text>
</comment>
<keyword evidence="4" id="KW-0862">Zinc</keyword>
<proteinExistence type="predicted"/>
<evidence type="ECO:0000256" key="4">
    <source>
        <dbReference type="PIRSR" id="PIRSR601820-1"/>
    </source>
</evidence>
<gene>
    <name evidence="6" type="primary">Acey_s0009.g570</name>
    <name evidence="6" type="ORF">Y032_0009g570</name>
</gene>
<dbReference type="OrthoDB" id="5792739at2759"/>
<dbReference type="CDD" id="cd03577">
    <property type="entry name" value="NTR_TIMP_like"/>
    <property type="match status" value="1"/>
</dbReference>
<dbReference type="PANTHER" id="PTHR11844:SF25">
    <property type="entry name" value="NTR DOMAIN-CONTAINING PROTEIN"/>
    <property type="match status" value="1"/>
</dbReference>
<dbReference type="InterPro" id="IPR001820">
    <property type="entry name" value="TIMP"/>
</dbReference>
<organism evidence="6 7">
    <name type="scientific">Ancylostoma ceylanicum</name>
    <dbReference type="NCBI Taxonomy" id="53326"/>
    <lineage>
        <taxon>Eukaryota</taxon>
        <taxon>Metazoa</taxon>
        <taxon>Ecdysozoa</taxon>
        <taxon>Nematoda</taxon>
        <taxon>Chromadorea</taxon>
        <taxon>Rhabditida</taxon>
        <taxon>Rhabditina</taxon>
        <taxon>Rhabditomorpha</taxon>
        <taxon>Strongyloidea</taxon>
        <taxon>Ancylostomatidae</taxon>
        <taxon>Ancylostomatinae</taxon>
        <taxon>Ancylostoma</taxon>
    </lineage>
</organism>
<evidence type="ECO:0000313" key="6">
    <source>
        <dbReference type="EMBL" id="EYC27196.1"/>
    </source>
</evidence>
<dbReference type="EMBL" id="JARK01001345">
    <property type="protein sequence ID" value="EYC27196.1"/>
    <property type="molecule type" value="Genomic_DNA"/>
</dbReference>
<dbReference type="GO" id="GO:0005615">
    <property type="term" value="C:extracellular space"/>
    <property type="evidence" value="ECO:0007669"/>
    <property type="project" value="TreeGrafter"/>
</dbReference>
<dbReference type="InterPro" id="IPR001134">
    <property type="entry name" value="Netrin_domain"/>
</dbReference>
<dbReference type="GO" id="GO:0046872">
    <property type="term" value="F:metal ion binding"/>
    <property type="evidence" value="ECO:0007669"/>
    <property type="project" value="UniProtKB-KW"/>
</dbReference>
<dbReference type="InterPro" id="IPR008993">
    <property type="entry name" value="TIMP-like_OB-fold"/>
</dbReference>
<evidence type="ECO:0000256" key="1">
    <source>
        <dbReference type="ARBA" id="ARBA00004613"/>
    </source>
</evidence>
<dbReference type="STRING" id="53326.A0A016VIT4"/>
<evidence type="ECO:0000313" key="7">
    <source>
        <dbReference type="Proteomes" id="UP000024635"/>
    </source>
</evidence>
<keyword evidence="3 5" id="KW-1015">Disulfide bond</keyword>
<dbReference type="SMART" id="SM00206">
    <property type="entry name" value="NTR"/>
    <property type="match status" value="1"/>
</dbReference>
<keyword evidence="7" id="KW-1185">Reference proteome</keyword>
<dbReference type="GO" id="GO:0008191">
    <property type="term" value="F:metalloendopeptidase inhibitor activity"/>
    <property type="evidence" value="ECO:0007669"/>
    <property type="project" value="InterPro"/>
</dbReference>
<dbReference type="Gene3D" id="2.40.50.120">
    <property type="match status" value="1"/>
</dbReference>